<keyword evidence="1" id="KW-0175">Coiled coil</keyword>
<sequence length="237" mass="27924">MEDDLISCLTRQVKEEVLENYLTERRIIEIQTEDLEAKAAEVRRLADETGQRMARLGFLMLHPDMLGRCAELLRIPSPSFWRDCLEKQAFRGVRFIRVSALTDKGKFRKLVLESYRRLFAWMNDYRKAYEDLEIECRAVNHNIKSFHQNFDLLTILNFLKNLDVCAVEQKHFLGENFTPEEMASVEQKLHFQKQTLTRFGLPEPLSLPRPAAVEESLSALARDVYRRYQSQVKRIVR</sequence>
<name>A0A4P8L2L5_9BACT</name>
<proteinExistence type="predicted"/>
<organism evidence="2 3">
    <name type="scientific">Desulfoglaeba alkanexedens ALDC</name>
    <dbReference type="NCBI Taxonomy" id="980445"/>
    <lineage>
        <taxon>Bacteria</taxon>
        <taxon>Pseudomonadati</taxon>
        <taxon>Thermodesulfobacteriota</taxon>
        <taxon>Syntrophobacteria</taxon>
        <taxon>Syntrophobacterales</taxon>
        <taxon>Syntrophobacteraceae</taxon>
        <taxon>Desulfoglaeba</taxon>
    </lineage>
</organism>
<evidence type="ECO:0000256" key="1">
    <source>
        <dbReference type="SAM" id="Coils"/>
    </source>
</evidence>
<keyword evidence="3" id="KW-1185">Reference proteome</keyword>
<dbReference type="AlphaFoldDB" id="A0A4P8L2L5"/>
<dbReference type="RefSeq" id="WP_137424029.1">
    <property type="nucleotide sequence ID" value="NZ_CP040098.1"/>
</dbReference>
<feature type="coiled-coil region" evidence="1">
    <location>
        <begin position="18"/>
        <end position="48"/>
    </location>
</feature>
<reference evidence="2 3" key="1">
    <citation type="submission" date="2019-05" db="EMBL/GenBank/DDBJ databases">
        <title>The Complete Genome Sequence of the n-alkane-degrading Desulfoglaeba alkanexedens ALDC reveals multiple alkylsuccinate synthase gene clusters.</title>
        <authorList>
            <person name="Callaghan A.V."/>
            <person name="Davidova I.A."/>
            <person name="Duncan K.E."/>
            <person name="Morris B."/>
            <person name="McInerney M.J."/>
        </authorList>
    </citation>
    <scope>NUCLEOTIDE SEQUENCE [LARGE SCALE GENOMIC DNA]</scope>
    <source>
        <strain evidence="2 3">ALDC</strain>
    </source>
</reference>
<accession>A0A4P8L2L5</accession>
<dbReference type="Proteomes" id="UP000298602">
    <property type="component" value="Chromosome"/>
</dbReference>
<evidence type="ECO:0000313" key="2">
    <source>
        <dbReference type="EMBL" id="QCQ22060.1"/>
    </source>
</evidence>
<protein>
    <submittedName>
        <fullName evidence="2">Uncharacterized protein</fullName>
    </submittedName>
</protein>
<evidence type="ECO:0000313" key="3">
    <source>
        <dbReference type="Proteomes" id="UP000298602"/>
    </source>
</evidence>
<dbReference type="KEGG" id="dax:FDQ92_07655"/>
<reference evidence="2 3" key="2">
    <citation type="submission" date="2019-05" db="EMBL/GenBank/DDBJ databases">
        <authorList>
            <person name="Suflita J.M."/>
            <person name="Marks C.R."/>
        </authorList>
    </citation>
    <scope>NUCLEOTIDE SEQUENCE [LARGE SCALE GENOMIC DNA]</scope>
    <source>
        <strain evidence="2 3">ALDC</strain>
    </source>
</reference>
<dbReference type="OrthoDB" id="5500920at2"/>
<dbReference type="EMBL" id="CP040098">
    <property type="protein sequence ID" value="QCQ22060.1"/>
    <property type="molecule type" value="Genomic_DNA"/>
</dbReference>
<gene>
    <name evidence="2" type="ORF">FDQ92_07655</name>
</gene>